<feature type="domain" description="Glycosyltransferase family 28 N-terminal" evidence="12">
    <location>
        <begin position="6"/>
        <end position="143"/>
    </location>
</feature>
<dbReference type="GO" id="GO:0009252">
    <property type="term" value="P:peptidoglycan biosynthetic process"/>
    <property type="evidence" value="ECO:0007669"/>
    <property type="project" value="UniProtKB-UniRule"/>
</dbReference>
<feature type="region of interest" description="Disordered" evidence="11">
    <location>
        <begin position="365"/>
        <end position="386"/>
    </location>
</feature>
<dbReference type="Gene3D" id="3.40.50.2000">
    <property type="entry name" value="Glycogen Phosphorylase B"/>
    <property type="match status" value="2"/>
</dbReference>
<keyword evidence="4 10" id="KW-0808">Transferase</keyword>
<feature type="binding site" evidence="10">
    <location>
        <position position="168"/>
    </location>
    <ligand>
        <name>UDP-N-acetyl-alpha-D-glucosamine</name>
        <dbReference type="ChEBI" id="CHEBI:57705"/>
    </ligand>
</feature>
<evidence type="ECO:0000256" key="3">
    <source>
        <dbReference type="ARBA" id="ARBA00022676"/>
    </source>
</evidence>
<keyword evidence="15" id="KW-1185">Reference proteome</keyword>
<keyword evidence="8 10" id="KW-0131">Cell cycle</keyword>
<keyword evidence="5 10" id="KW-0133">Cell shape</keyword>
<dbReference type="OrthoDB" id="9808936at2"/>
<evidence type="ECO:0000259" key="12">
    <source>
        <dbReference type="Pfam" id="PF03033"/>
    </source>
</evidence>
<keyword evidence="3 10" id="KW-0328">Glycosyltransferase</keyword>
<dbReference type="InterPro" id="IPR007235">
    <property type="entry name" value="Glyco_trans_28_C"/>
</dbReference>
<comment type="caution">
    <text evidence="10">Lacks conserved residue(s) required for the propagation of feature annotation.</text>
</comment>
<dbReference type="InterPro" id="IPR006009">
    <property type="entry name" value="GlcNAc_MurG"/>
</dbReference>
<dbReference type="GO" id="GO:0005975">
    <property type="term" value="P:carbohydrate metabolic process"/>
    <property type="evidence" value="ECO:0007669"/>
    <property type="project" value="InterPro"/>
</dbReference>
<dbReference type="CDD" id="cd03785">
    <property type="entry name" value="GT28_MurG"/>
    <property type="match status" value="1"/>
</dbReference>
<dbReference type="HAMAP" id="MF_00033">
    <property type="entry name" value="MurG"/>
    <property type="match status" value="1"/>
</dbReference>
<evidence type="ECO:0000259" key="13">
    <source>
        <dbReference type="Pfam" id="PF04101"/>
    </source>
</evidence>
<comment type="caution">
    <text evidence="14">The sequence shown here is derived from an EMBL/GenBank/DDBJ whole genome shotgun (WGS) entry which is preliminary data.</text>
</comment>
<accession>A0A265UVB2</accession>
<protein>
    <recommendedName>
        <fullName evidence="10">UDP-N-acetylglucosamine--N-acetylmuramyl-(pentapeptide) pyrophosphoryl-undecaprenol N-acetylglucosamine transferase</fullName>
        <ecNumber evidence="10">2.4.1.227</ecNumber>
    </recommendedName>
    <alternativeName>
        <fullName evidence="10">Undecaprenyl-PP-MurNAc-pentapeptide-UDPGlcNAc GlcNAc transferase</fullName>
    </alternativeName>
</protein>
<dbReference type="EMBL" id="NGJN01000003">
    <property type="protein sequence ID" value="OZV69261.1"/>
    <property type="molecule type" value="Genomic_DNA"/>
</dbReference>
<feature type="binding site" evidence="10">
    <location>
        <position position="200"/>
    </location>
    <ligand>
        <name>UDP-N-acetyl-alpha-D-glucosamine</name>
        <dbReference type="ChEBI" id="CHEBI:57705"/>
    </ligand>
</feature>
<comment type="catalytic activity">
    <reaction evidence="10">
        <text>di-trans,octa-cis-undecaprenyl diphospho-N-acetyl-alpha-D-muramoyl-L-alanyl-D-glutamyl-meso-2,6-diaminopimeloyl-D-alanyl-D-alanine + UDP-N-acetyl-alpha-D-glucosamine = di-trans,octa-cis-undecaprenyl diphospho-[N-acetyl-alpha-D-glucosaminyl-(1-&gt;4)]-N-acetyl-alpha-D-muramoyl-L-alanyl-D-glutamyl-meso-2,6-diaminopimeloyl-D-alanyl-D-alanine + UDP + H(+)</text>
        <dbReference type="Rhea" id="RHEA:31227"/>
        <dbReference type="ChEBI" id="CHEBI:15378"/>
        <dbReference type="ChEBI" id="CHEBI:57705"/>
        <dbReference type="ChEBI" id="CHEBI:58223"/>
        <dbReference type="ChEBI" id="CHEBI:61387"/>
        <dbReference type="ChEBI" id="CHEBI:61388"/>
        <dbReference type="EC" id="2.4.1.227"/>
    </reaction>
</comment>
<reference evidence="14 15" key="1">
    <citation type="submission" date="2017-05" db="EMBL/GenBank/DDBJ databases">
        <title>The draft genome sequence of Idiomarina salinarum WNB302.</title>
        <authorList>
            <person name="Sun Y."/>
            <person name="Chen B."/>
            <person name="Du Z."/>
        </authorList>
    </citation>
    <scope>NUCLEOTIDE SEQUENCE [LARGE SCALE GENOMIC DNA]</scope>
    <source>
        <strain evidence="14 15">WNB302</strain>
    </source>
</reference>
<keyword evidence="7 10" id="KW-0472">Membrane</keyword>
<comment type="pathway">
    <text evidence="10">Cell wall biogenesis; peptidoglycan biosynthesis.</text>
</comment>
<dbReference type="GO" id="GO:0008360">
    <property type="term" value="P:regulation of cell shape"/>
    <property type="evidence" value="ECO:0007669"/>
    <property type="project" value="UniProtKB-KW"/>
</dbReference>
<dbReference type="GO" id="GO:0005886">
    <property type="term" value="C:plasma membrane"/>
    <property type="evidence" value="ECO:0007669"/>
    <property type="project" value="UniProtKB-SubCell"/>
</dbReference>
<dbReference type="NCBIfam" id="TIGR01133">
    <property type="entry name" value="murG"/>
    <property type="match status" value="1"/>
</dbReference>
<feature type="binding site" evidence="10">
    <location>
        <begin position="13"/>
        <end position="15"/>
    </location>
    <ligand>
        <name>UDP-N-acetyl-alpha-D-glucosamine</name>
        <dbReference type="ChEBI" id="CHEBI:57705"/>
    </ligand>
</feature>
<keyword evidence="2 10" id="KW-0132">Cell division</keyword>
<evidence type="ECO:0000256" key="11">
    <source>
        <dbReference type="SAM" id="MobiDB-lite"/>
    </source>
</evidence>
<feature type="binding site" evidence="10">
    <location>
        <position position="127"/>
    </location>
    <ligand>
        <name>UDP-N-acetyl-alpha-D-glucosamine</name>
        <dbReference type="ChEBI" id="CHEBI:57705"/>
    </ligand>
</feature>
<evidence type="ECO:0000256" key="7">
    <source>
        <dbReference type="ARBA" id="ARBA00023136"/>
    </source>
</evidence>
<feature type="binding site" evidence="10">
    <location>
        <position position="251"/>
    </location>
    <ligand>
        <name>UDP-N-acetyl-alpha-D-glucosamine</name>
        <dbReference type="ChEBI" id="CHEBI:57705"/>
    </ligand>
</feature>
<dbReference type="PANTHER" id="PTHR21015">
    <property type="entry name" value="UDP-N-ACETYLGLUCOSAMINE--N-ACETYLMURAMYL-(PENTAPEPTIDE) PYROPHOSPHORYL-UNDECAPRENOL N-ACETYLGLUCOSAMINE TRANSFERASE 1"/>
    <property type="match status" value="1"/>
</dbReference>
<dbReference type="UniPathway" id="UPA00219"/>
<evidence type="ECO:0000256" key="9">
    <source>
        <dbReference type="ARBA" id="ARBA00023316"/>
    </source>
</evidence>
<dbReference type="GO" id="GO:0051991">
    <property type="term" value="F:UDP-N-acetyl-D-glucosamine:N-acetylmuramoyl-L-alanyl-D-glutamyl-meso-2,6-diaminopimelyl-D-alanyl-D-alanine-diphosphoundecaprenol 4-beta-N-acetylglucosaminlytransferase activity"/>
    <property type="evidence" value="ECO:0007669"/>
    <property type="project" value="RHEA"/>
</dbReference>
<feature type="binding site" evidence="10">
    <location>
        <position position="296"/>
    </location>
    <ligand>
        <name>UDP-N-acetyl-alpha-D-glucosamine</name>
        <dbReference type="ChEBI" id="CHEBI:57705"/>
    </ligand>
</feature>
<dbReference type="Pfam" id="PF04101">
    <property type="entry name" value="Glyco_tran_28_C"/>
    <property type="match status" value="1"/>
</dbReference>
<evidence type="ECO:0000256" key="2">
    <source>
        <dbReference type="ARBA" id="ARBA00022618"/>
    </source>
</evidence>
<comment type="function">
    <text evidence="10">Cell wall formation. Catalyzes the transfer of a GlcNAc subunit on undecaprenyl-pyrophosphoryl-MurNAc-pentapeptide (lipid intermediate I) to form undecaprenyl-pyrophosphoryl-MurNAc-(pentapeptide)GlcNAc (lipid intermediate II).</text>
</comment>
<name>A0A265UVB2_9FLAO</name>
<evidence type="ECO:0000256" key="10">
    <source>
        <dbReference type="HAMAP-Rule" id="MF_00033"/>
    </source>
</evidence>
<dbReference type="RefSeq" id="WP_094968035.1">
    <property type="nucleotide sequence ID" value="NZ_NGJN01000003.1"/>
</dbReference>
<dbReference type="GO" id="GO:0071555">
    <property type="term" value="P:cell wall organization"/>
    <property type="evidence" value="ECO:0007669"/>
    <property type="project" value="UniProtKB-KW"/>
</dbReference>
<comment type="subcellular location">
    <subcellularLocation>
        <location evidence="10">Cell membrane</location>
        <topology evidence="10">Peripheral membrane protein</topology>
        <orientation evidence="10">Cytoplasmic side</orientation>
    </subcellularLocation>
</comment>
<dbReference type="GO" id="GO:0051301">
    <property type="term" value="P:cell division"/>
    <property type="evidence" value="ECO:0007669"/>
    <property type="project" value="UniProtKB-KW"/>
</dbReference>
<gene>
    <name evidence="10" type="primary">murG</name>
    <name evidence="14" type="ORF">CA834_07335</name>
</gene>
<proteinExistence type="inferred from homology"/>
<dbReference type="InterPro" id="IPR004276">
    <property type="entry name" value="GlycoTrans_28_N"/>
</dbReference>
<evidence type="ECO:0000256" key="1">
    <source>
        <dbReference type="ARBA" id="ARBA00022475"/>
    </source>
</evidence>
<comment type="similarity">
    <text evidence="10">Belongs to the glycosyltransferase 28 family. MurG subfamily.</text>
</comment>
<organism evidence="14 15">
    <name type="scientific">Winogradskyella aurantia</name>
    <dbReference type="NCBI Taxonomy" id="1915063"/>
    <lineage>
        <taxon>Bacteria</taxon>
        <taxon>Pseudomonadati</taxon>
        <taxon>Bacteroidota</taxon>
        <taxon>Flavobacteriia</taxon>
        <taxon>Flavobacteriales</taxon>
        <taxon>Flavobacteriaceae</taxon>
        <taxon>Winogradskyella</taxon>
    </lineage>
</organism>
<dbReference type="Proteomes" id="UP000216840">
    <property type="component" value="Unassembled WGS sequence"/>
</dbReference>
<evidence type="ECO:0000256" key="8">
    <source>
        <dbReference type="ARBA" id="ARBA00023306"/>
    </source>
</evidence>
<dbReference type="AlphaFoldDB" id="A0A265UVB2"/>
<dbReference type="SUPFAM" id="SSF53756">
    <property type="entry name" value="UDP-Glycosyltransferase/glycogen phosphorylase"/>
    <property type="match status" value="1"/>
</dbReference>
<dbReference type="Pfam" id="PF03033">
    <property type="entry name" value="Glyco_transf_28"/>
    <property type="match status" value="1"/>
</dbReference>
<keyword evidence="6 10" id="KW-0573">Peptidoglycan synthesis</keyword>
<keyword evidence="1 10" id="KW-1003">Cell membrane</keyword>
<evidence type="ECO:0000256" key="5">
    <source>
        <dbReference type="ARBA" id="ARBA00022960"/>
    </source>
</evidence>
<evidence type="ECO:0000313" key="14">
    <source>
        <dbReference type="EMBL" id="OZV69261.1"/>
    </source>
</evidence>
<feature type="domain" description="Glycosyl transferase family 28 C-terminal" evidence="13">
    <location>
        <begin position="193"/>
        <end position="345"/>
    </location>
</feature>
<dbReference type="PANTHER" id="PTHR21015:SF22">
    <property type="entry name" value="GLYCOSYLTRANSFERASE"/>
    <property type="match status" value="1"/>
</dbReference>
<dbReference type="GO" id="GO:0050511">
    <property type="term" value="F:undecaprenyldiphospho-muramoylpentapeptide beta-N-acetylglucosaminyltransferase activity"/>
    <property type="evidence" value="ECO:0007669"/>
    <property type="project" value="UniProtKB-UniRule"/>
</dbReference>
<evidence type="ECO:0000313" key="15">
    <source>
        <dbReference type="Proteomes" id="UP000216840"/>
    </source>
</evidence>
<keyword evidence="9 10" id="KW-0961">Cell wall biogenesis/degradation</keyword>
<dbReference type="EC" id="2.4.1.227" evidence="10"/>
<evidence type="ECO:0000256" key="4">
    <source>
        <dbReference type="ARBA" id="ARBA00022679"/>
    </source>
</evidence>
<sequence>MANYRFILSGGGTGGHIYPAIAIADELKSRYPDSQFLFVGASDRMEMEKVPQAGYAIEGLWISGIQRKLTLRNLAFPFKLMSSLLRSRKILKTFKPHVVIGTGGFASGPLLQVASSNNIPCLIQEQNSYPGITNRLLGKKVDVICVAYEGLETYFPKSKIKITGNPVRKDLLSVEDKHIKAKDAFSLIHSKYTLLVLGGSLGARRINELIEQHLELFEFLNVQVIWQCGKLYYDQYKHHNTLKHVQVNAFINNMDMVYAAADIIISRAGAISVSELCIVGKPVVFIPSPNVAEDHQTKNAQAISSKNAALLISEKDLDDHFEHEFSELVTNEEKQKTLSANIKALALVNATKDIVDEVEKLLARSSSHQESAAVSETKQTTMSKNP</sequence>
<evidence type="ECO:0000256" key="6">
    <source>
        <dbReference type="ARBA" id="ARBA00022984"/>
    </source>
</evidence>